<evidence type="ECO:0000259" key="1">
    <source>
        <dbReference type="SMART" id="SM00942"/>
    </source>
</evidence>
<gene>
    <name evidence="2" type="ORF">GKS16_09985</name>
</gene>
<proteinExistence type="predicted"/>
<dbReference type="InterPro" id="IPR014820">
    <property type="entry name" value="PriCT_1"/>
</dbReference>
<evidence type="ECO:0000313" key="2">
    <source>
        <dbReference type="EMBL" id="MTD02595.1"/>
    </source>
</evidence>
<feature type="domain" description="Primase C-terminal 1" evidence="1">
    <location>
        <begin position="216"/>
        <end position="283"/>
    </location>
</feature>
<dbReference type="Proteomes" id="UP000483839">
    <property type="component" value="Unassembled WGS sequence"/>
</dbReference>
<dbReference type="SMART" id="SM00942">
    <property type="entry name" value="PriCT_1"/>
    <property type="match status" value="1"/>
</dbReference>
<protein>
    <recommendedName>
        <fullName evidence="1">Primase C-terminal 1 domain-containing protein</fullName>
    </recommendedName>
</protein>
<organism evidence="2 3">
    <name type="scientific">Streptococcus uberis</name>
    <dbReference type="NCBI Taxonomy" id="1349"/>
    <lineage>
        <taxon>Bacteria</taxon>
        <taxon>Bacillati</taxon>
        <taxon>Bacillota</taxon>
        <taxon>Bacilli</taxon>
        <taxon>Lactobacillales</taxon>
        <taxon>Streptococcaceae</taxon>
        <taxon>Streptococcus</taxon>
    </lineage>
</organism>
<evidence type="ECO:0000313" key="3">
    <source>
        <dbReference type="Proteomes" id="UP000483839"/>
    </source>
</evidence>
<dbReference type="RefSeq" id="WP_154617779.1">
    <property type="nucleotide sequence ID" value="NZ_WLXE01000055.1"/>
</dbReference>
<name>A0A6L6GAW0_STRUB</name>
<comment type="caution">
    <text evidence="2">The sequence shown here is derived from an EMBL/GenBank/DDBJ whole genome shotgun (WGS) entry which is preliminary data.</text>
</comment>
<dbReference type="EMBL" id="WLXI01000065">
    <property type="protein sequence ID" value="MTD02595.1"/>
    <property type="molecule type" value="Genomic_DNA"/>
</dbReference>
<reference evidence="2 3" key="1">
    <citation type="submission" date="2019-11" db="EMBL/GenBank/DDBJ databases">
        <title>Streptococcus uberis isolated from clinical mastitis cases on a southeastern Queensland dairy.</title>
        <authorList>
            <person name="Workentine M.L."/>
            <person name="Price R."/>
            <person name="Olchowy T."/>
        </authorList>
    </citation>
    <scope>NUCLEOTIDE SEQUENCE [LARGE SCALE GENOMIC DNA]</scope>
    <source>
        <strain evidence="2 3">OLC4459-A17</strain>
    </source>
</reference>
<dbReference type="AlphaFoldDB" id="A0A6L6GAW0"/>
<accession>A0A6L6GAW0</accession>
<sequence length="290" mass="32753">MTIYEVQGVKRPILNEYKGNLTPFDYIAKFKPMKPPENMTIDEFKQSHAPYCIAGKVKPDKNGILKRNNNSLIYRDLLFLDYDDITISSETFKDAVHSVLSDYSYILYPTIKHTPEKPRYRLVVKPDGNLNESDYKATVTAIADKIGLPVDIASLTWSQLMGLPATRSGVDDYDKVIHYGNDFPIIRVQTVKTQEMRGNFKPPNGEASMTMKVINILLNGLGSEGGRNVTLTKFVGLLLNKWVNCDITTAYDLALIANEQTTNPLSIDELDKTFISVVKMETRKRGGNYR</sequence>